<comment type="caution">
    <text evidence="7">The sequence shown here is derived from an EMBL/GenBank/DDBJ whole genome shotgun (WGS) entry which is preliminary data.</text>
</comment>
<feature type="coiled-coil region" evidence="4">
    <location>
        <begin position="188"/>
        <end position="244"/>
    </location>
</feature>
<dbReference type="GO" id="GO:0004888">
    <property type="term" value="F:transmembrane signaling receptor activity"/>
    <property type="evidence" value="ECO:0007669"/>
    <property type="project" value="InterPro"/>
</dbReference>
<dbReference type="GO" id="GO:0016020">
    <property type="term" value="C:membrane"/>
    <property type="evidence" value="ECO:0007669"/>
    <property type="project" value="InterPro"/>
</dbReference>
<evidence type="ECO:0000313" key="8">
    <source>
        <dbReference type="Proteomes" id="UP000324996"/>
    </source>
</evidence>
<dbReference type="Proteomes" id="UP000324996">
    <property type="component" value="Unassembled WGS sequence"/>
</dbReference>
<dbReference type="EMBL" id="BKCN01000013">
    <property type="protein sequence ID" value="GER04793.1"/>
    <property type="molecule type" value="Genomic_DNA"/>
</dbReference>
<comment type="similarity">
    <text evidence="2">Belongs to the methyl-accepting chemotaxis (MCP) protein family.</text>
</comment>
<keyword evidence="1 3" id="KW-0807">Transducer</keyword>
<evidence type="ECO:0000256" key="1">
    <source>
        <dbReference type="ARBA" id="ARBA00023224"/>
    </source>
</evidence>
<dbReference type="PROSITE" id="PS50111">
    <property type="entry name" value="CHEMOTAXIS_TRANSDUC_2"/>
    <property type="match status" value="1"/>
</dbReference>
<feature type="transmembrane region" description="Helical" evidence="5">
    <location>
        <begin position="67"/>
        <end position="88"/>
    </location>
</feature>
<dbReference type="GO" id="GO:0006935">
    <property type="term" value="P:chemotaxis"/>
    <property type="evidence" value="ECO:0007669"/>
    <property type="project" value="InterPro"/>
</dbReference>
<feature type="transmembrane region" description="Helical" evidence="5">
    <location>
        <begin position="20"/>
        <end position="37"/>
    </location>
</feature>
<dbReference type="PANTHER" id="PTHR32089:SF112">
    <property type="entry name" value="LYSOZYME-LIKE PROTEIN-RELATED"/>
    <property type="match status" value="1"/>
</dbReference>
<feature type="domain" description="Methyl-accepting transducer" evidence="6">
    <location>
        <begin position="269"/>
        <end position="498"/>
    </location>
</feature>
<evidence type="ECO:0000256" key="5">
    <source>
        <dbReference type="SAM" id="Phobius"/>
    </source>
</evidence>
<organism evidence="7 8">
    <name type="scientific">Iodidimonas nitroreducens</name>
    <dbReference type="NCBI Taxonomy" id="1236968"/>
    <lineage>
        <taxon>Bacteria</taxon>
        <taxon>Pseudomonadati</taxon>
        <taxon>Pseudomonadota</taxon>
        <taxon>Alphaproteobacteria</taxon>
        <taxon>Iodidimonadales</taxon>
        <taxon>Iodidimonadaceae</taxon>
        <taxon>Iodidimonas</taxon>
    </lineage>
</organism>
<dbReference type="PANTHER" id="PTHR32089">
    <property type="entry name" value="METHYL-ACCEPTING CHEMOTAXIS PROTEIN MCPB"/>
    <property type="match status" value="1"/>
</dbReference>
<dbReference type="SUPFAM" id="SSF58104">
    <property type="entry name" value="Methyl-accepting chemotaxis protein (MCP) signaling domain"/>
    <property type="match status" value="1"/>
</dbReference>
<accession>A0A5A7N8X0</accession>
<dbReference type="InterPro" id="IPR004089">
    <property type="entry name" value="MCPsignal_dom"/>
</dbReference>
<keyword evidence="5" id="KW-1133">Transmembrane helix</keyword>
<dbReference type="Pfam" id="PF00015">
    <property type="entry name" value="MCPsignal"/>
    <property type="match status" value="1"/>
</dbReference>
<keyword evidence="8" id="KW-1185">Reference proteome</keyword>
<dbReference type="GO" id="GO:0007165">
    <property type="term" value="P:signal transduction"/>
    <property type="evidence" value="ECO:0007669"/>
    <property type="project" value="UniProtKB-KW"/>
</dbReference>
<evidence type="ECO:0000256" key="4">
    <source>
        <dbReference type="SAM" id="Coils"/>
    </source>
</evidence>
<keyword evidence="4" id="KW-0175">Coiled coil</keyword>
<dbReference type="InterPro" id="IPR004090">
    <property type="entry name" value="Chemotax_Me-accpt_rcpt"/>
</dbReference>
<evidence type="ECO:0000256" key="2">
    <source>
        <dbReference type="ARBA" id="ARBA00029447"/>
    </source>
</evidence>
<dbReference type="PRINTS" id="PR00260">
    <property type="entry name" value="CHEMTRNSDUCR"/>
</dbReference>
<dbReference type="Gene3D" id="1.10.287.950">
    <property type="entry name" value="Methyl-accepting chemotaxis protein"/>
    <property type="match status" value="1"/>
</dbReference>
<evidence type="ECO:0000259" key="6">
    <source>
        <dbReference type="PROSITE" id="PS50111"/>
    </source>
</evidence>
<feature type="transmembrane region" description="Helical" evidence="5">
    <location>
        <begin position="145"/>
        <end position="166"/>
    </location>
</feature>
<feature type="transmembrane region" description="Helical" evidence="5">
    <location>
        <begin position="42"/>
        <end position="61"/>
    </location>
</feature>
<sequence>MSSDMQSLDGLRAQAGKTLIAYLWAHPPIILLAGYLVGSGLAWAAAIASAFLCLCASLSITTGAGGLIHRTMIAVAAVSQAALLVFALKGHPWQIDMHMYFFAVLAIVSAFNCPKTLIVAAAVTAGHHLLLNFAIPAWVFPDGGSFWRVVLHAVIVIVETGVLYWFTGKSLVLHAEVADALGTAQHSAQIAEQNARREEEANQDARQALARAEQARIEGEKLRAERAEERTRHAKEQKQQMQALAATFKQTVGTIVADVSGASNSFAGNADALAKLTGLGNERCTKMDRATKSVHDYMAAVASSAEELTASISEISQQVEGSRKVAQKAADESQSGMENIRKLAQQASGIGNVVTLISDIAEQTNLLALNATIEAARAGDAGKGFAVVASEVKALANQSAKATEEISRRIHEIQKMTDGTVGSIETISDVVRGIHESTTAIAAAVEEQDAATREIARSAQTALAETSDATEAVTGVNDMIGQVGKEADQTSQAAGTLSELARQLNQQVEHFLSELAVQAEKDDETRQKAA</sequence>
<reference evidence="7 8" key="1">
    <citation type="submission" date="2019-09" db="EMBL/GenBank/DDBJ databases">
        <title>NBRP : Genome information of microbial organism related human and environment.</title>
        <authorList>
            <person name="Hattori M."/>
            <person name="Oshima K."/>
            <person name="Inaba H."/>
            <person name="Suda W."/>
            <person name="Sakamoto M."/>
            <person name="Iino T."/>
            <person name="Kitahara M."/>
            <person name="Oshida Y."/>
            <person name="Iida T."/>
            <person name="Kudo T."/>
            <person name="Itoh T."/>
            <person name="Ohkuma M."/>
        </authorList>
    </citation>
    <scope>NUCLEOTIDE SEQUENCE [LARGE SCALE GENOMIC DNA]</scope>
    <source>
        <strain evidence="7 8">Q-1</strain>
    </source>
</reference>
<dbReference type="RefSeq" id="WP_161760512.1">
    <property type="nucleotide sequence ID" value="NZ_BKCN01000013.1"/>
</dbReference>
<dbReference type="AlphaFoldDB" id="A0A5A7N8X0"/>
<dbReference type="SMART" id="SM00283">
    <property type="entry name" value="MA"/>
    <property type="match status" value="1"/>
</dbReference>
<protein>
    <submittedName>
        <fullName evidence="7">Chemotaxis protein</fullName>
    </submittedName>
</protein>
<evidence type="ECO:0000313" key="7">
    <source>
        <dbReference type="EMBL" id="GER04793.1"/>
    </source>
</evidence>
<proteinExistence type="inferred from homology"/>
<gene>
    <name evidence="7" type="ORF">JCM17846_24750</name>
</gene>
<keyword evidence="5" id="KW-0472">Membrane</keyword>
<keyword evidence="5" id="KW-0812">Transmembrane</keyword>
<evidence type="ECO:0000256" key="3">
    <source>
        <dbReference type="PROSITE-ProRule" id="PRU00284"/>
    </source>
</evidence>
<name>A0A5A7N8X0_9PROT</name>